<dbReference type="SUPFAM" id="SSF51445">
    <property type="entry name" value="(Trans)glycosidases"/>
    <property type="match status" value="1"/>
</dbReference>
<gene>
    <name evidence="7" type="ORF">FN924_15650</name>
</gene>
<proteinExistence type="predicted"/>
<feature type="domain" description="SLH" evidence="5">
    <location>
        <begin position="480"/>
        <end position="543"/>
    </location>
</feature>
<evidence type="ECO:0000256" key="2">
    <source>
        <dbReference type="ARBA" id="ARBA00022801"/>
    </source>
</evidence>
<dbReference type="Gene3D" id="3.10.50.10">
    <property type="match status" value="1"/>
</dbReference>
<feature type="domain" description="SLH" evidence="5">
    <location>
        <begin position="544"/>
        <end position="606"/>
    </location>
</feature>
<dbReference type="GO" id="GO:0005975">
    <property type="term" value="P:carbohydrate metabolic process"/>
    <property type="evidence" value="ECO:0007669"/>
    <property type="project" value="InterPro"/>
</dbReference>
<dbReference type="AlphaFoldDB" id="A0A516KJD4"/>
<evidence type="ECO:0000259" key="6">
    <source>
        <dbReference type="PROSITE" id="PS51910"/>
    </source>
</evidence>
<feature type="domain" description="SLH" evidence="5">
    <location>
        <begin position="418"/>
        <end position="478"/>
    </location>
</feature>
<reference evidence="7 8" key="1">
    <citation type="submission" date="2019-07" db="EMBL/GenBank/DDBJ databases">
        <authorList>
            <person name="Li J."/>
        </authorList>
    </citation>
    <scope>NUCLEOTIDE SEQUENCE [LARGE SCALE GENOMIC DNA]</scope>
    <source>
        <strain evidence="7 8">TKL69</strain>
    </source>
</reference>
<dbReference type="PROSITE" id="PS51272">
    <property type="entry name" value="SLH"/>
    <property type="match status" value="3"/>
</dbReference>
<organism evidence="7 8">
    <name type="scientific">Radiobacillus deserti</name>
    <dbReference type="NCBI Taxonomy" id="2594883"/>
    <lineage>
        <taxon>Bacteria</taxon>
        <taxon>Bacillati</taxon>
        <taxon>Bacillota</taxon>
        <taxon>Bacilli</taxon>
        <taxon>Bacillales</taxon>
        <taxon>Bacillaceae</taxon>
        <taxon>Radiobacillus</taxon>
    </lineage>
</organism>
<keyword evidence="8" id="KW-1185">Reference proteome</keyword>
<evidence type="ECO:0000256" key="3">
    <source>
        <dbReference type="ARBA" id="ARBA00023295"/>
    </source>
</evidence>
<dbReference type="Pfam" id="PF01471">
    <property type="entry name" value="PG_binding_1"/>
    <property type="match status" value="1"/>
</dbReference>
<keyword evidence="2 4" id="KW-0378">Hydrolase</keyword>
<dbReference type="InterPro" id="IPR011583">
    <property type="entry name" value="Chitinase_II/V-like_cat"/>
</dbReference>
<dbReference type="Gene3D" id="1.10.101.10">
    <property type="entry name" value="PGBD-like superfamily/PGBD"/>
    <property type="match status" value="1"/>
</dbReference>
<evidence type="ECO:0000313" key="7">
    <source>
        <dbReference type="EMBL" id="QDP41482.1"/>
    </source>
</evidence>
<sequence>MKVLQEKLEKNEDGYVLYLHIDIGNEEFSKDFGETMEEESLPDRLRKYSQSKYKHVQLSAIKVVVGSVMVASILLPTSTKAHDASFNMSYFYFGSSSAGIRAVDRTAGSLDVISPSYFNLDANGNLELSDSFDPVFIREMHNRNIRVVPFISNHWDRTLGQKALANRENLSTQIAQIVQQYNLDGVNVDIENVTHTSKSDYTDFVRLLSQKIPQSKELSVAIAANPNHWTLGWHGSYDNYALSQYADYLMLMAYDESYEGSASGPVASISWVEKSIRALVVDEGVSPSKVVLGLPFYGRYWNQSESRGGYGISNNQISTVIQTYNGQITYDKAQESAKATFTVRSGDPVTYIGGRKLTTGTYDVWYENEQSVLAKINLVHKYNLKGTGSWSLGQEHPSIWSNWDMYLSHHVSSNSTAASFYSFQDVANHWARDEMFYTYQKGWYKGRTPTTFAPNENLTRAQAAALMVKVFNLSPKQSYTTSSFRDISNAHWAKDAIEIAYQHGIFHGRQDGRFGPNESLTREQMAAVFDNLFRDYYDSTKVNEPVYFRDVQASDWSYEAIKSVKQQGIIEGSGDRFRPGDSVTRAQMAMILTNAASFIASKNQETLFPQNLQLESQGPDVSLLQIYLRRLGYYSNPVHGYYDSATMQAVTEFQSNNGLYADGYFRYDTAQALLQAIKNE</sequence>
<dbReference type="PROSITE" id="PS01095">
    <property type="entry name" value="GH18_1"/>
    <property type="match status" value="1"/>
</dbReference>
<dbReference type="InterPro" id="IPR002477">
    <property type="entry name" value="Peptidoglycan-bd-like"/>
</dbReference>
<dbReference type="InterPro" id="IPR001119">
    <property type="entry name" value="SLH_dom"/>
</dbReference>
<dbReference type="GO" id="GO:0004553">
    <property type="term" value="F:hydrolase activity, hydrolyzing O-glycosyl compounds"/>
    <property type="evidence" value="ECO:0007669"/>
    <property type="project" value="InterPro"/>
</dbReference>
<dbReference type="EMBL" id="CP041666">
    <property type="protein sequence ID" value="QDP41482.1"/>
    <property type="molecule type" value="Genomic_DNA"/>
</dbReference>
<feature type="domain" description="GH18" evidence="6">
    <location>
        <begin position="87"/>
        <end position="410"/>
    </location>
</feature>
<evidence type="ECO:0000256" key="1">
    <source>
        <dbReference type="ARBA" id="ARBA00022729"/>
    </source>
</evidence>
<dbReference type="PANTHER" id="PTHR46066">
    <property type="entry name" value="CHITINASE DOMAIN-CONTAINING PROTEIN 1 FAMILY MEMBER"/>
    <property type="match status" value="1"/>
</dbReference>
<dbReference type="InterPro" id="IPR001579">
    <property type="entry name" value="Glyco_hydro_18_chit_AS"/>
</dbReference>
<dbReference type="PROSITE" id="PS51910">
    <property type="entry name" value="GH18_2"/>
    <property type="match status" value="1"/>
</dbReference>
<evidence type="ECO:0000259" key="5">
    <source>
        <dbReference type="PROSITE" id="PS51272"/>
    </source>
</evidence>
<dbReference type="OrthoDB" id="9775889at2"/>
<dbReference type="SUPFAM" id="SSF47090">
    <property type="entry name" value="PGBD-like"/>
    <property type="match status" value="1"/>
</dbReference>
<dbReference type="PANTHER" id="PTHR46066:SF2">
    <property type="entry name" value="CHITINASE DOMAIN-CONTAINING PROTEIN 1"/>
    <property type="match status" value="1"/>
</dbReference>
<protein>
    <submittedName>
        <fullName evidence="7">Glycoside hydrolase</fullName>
    </submittedName>
</protein>
<dbReference type="Pfam" id="PF00704">
    <property type="entry name" value="Glyco_hydro_18"/>
    <property type="match status" value="1"/>
</dbReference>
<dbReference type="InterPro" id="IPR036366">
    <property type="entry name" value="PGBDSf"/>
</dbReference>
<keyword evidence="3 4" id="KW-0326">Glycosidase</keyword>
<accession>A0A516KJD4</accession>
<dbReference type="InterPro" id="IPR017853">
    <property type="entry name" value="GH"/>
</dbReference>
<evidence type="ECO:0000313" key="8">
    <source>
        <dbReference type="Proteomes" id="UP000315215"/>
    </source>
</evidence>
<dbReference type="RefSeq" id="WP_143896071.1">
    <property type="nucleotide sequence ID" value="NZ_CP041666.1"/>
</dbReference>
<dbReference type="Pfam" id="PF00395">
    <property type="entry name" value="SLH"/>
    <property type="match status" value="3"/>
</dbReference>
<dbReference type="Gene3D" id="3.20.20.80">
    <property type="entry name" value="Glycosidases"/>
    <property type="match status" value="1"/>
</dbReference>
<dbReference type="KEGG" id="aqt:FN924_15650"/>
<dbReference type="GO" id="GO:0008061">
    <property type="term" value="F:chitin binding"/>
    <property type="evidence" value="ECO:0007669"/>
    <property type="project" value="InterPro"/>
</dbReference>
<evidence type="ECO:0000256" key="4">
    <source>
        <dbReference type="RuleBase" id="RU000489"/>
    </source>
</evidence>
<dbReference type="SMART" id="SM00636">
    <property type="entry name" value="Glyco_18"/>
    <property type="match status" value="1"/>
</dbReference>
<keyword evidence="1" id="KW-0732">Signal</keyword>
<dbReference type="InterPro" id="IPR001223">
    <property type="entry name" value="Glyco_hydro18_cat"/>
</dbReference>
<dbReference type="Proteomes" id="UP000315215">
    <property type="component" value="Chromosome"/>
</dbReference>
<name>A0A516KJD4_9BACI</name>
<dbReference type="InterPro" id="IPR036365">
    <property type="entry name" value="PGBD-like_sf"/>
</dbReference>
<dbReference type="InterPro" id="IPR029070">
    <property type="entry name" value="Chitinase_insertion_sf"/>
</dbReference>